<dbReference type="PANTHER" id="PTHR34835:SF90">
    <property type="entry name" value="AMINOTRANSFERASE-LIKE PLANT MOBILE DOMAIN-CONTAINING PROTEIN"/>
    <property type="match status" value="1"/>
</dbReference>
<gene>
    <name evidence="1" type="ORF">HanXRQr2_Chr15g0686961</name>
</gene>
<evidence type="ECO:0000313" key="1">
    <source>
        <dbReference type="EMBL" id="KAF5764002.1"/>
    </source>
</evidence>
<protein>
    <submittedName>
        <fullName evidence="1">Uncharacterized protein</fullName>
    </submittedName>
</protein>
<dbReference type="Gramene" id="mRNA:HanXRQr2_Chr15g0686961">
    <property type="protein sequence ID" value="mRNA:HanXRQr2_Chr15g0686961"/>
    <property type="gene ID" value="HanXRQr2_Chr15g0686961"/>
</dbReference>
<reference evidence="1" key="1">
    <citation type="journal article" date="2017" name="Nature">
        <title>The sunflower genome provides insights into oil metabolism, flowering and Asterid evolution.</title>
        <authorList>
            <person name="Badouin H."/>
            <person name="Gouzy J."/>
            <person name="Grassa C.J."/>
            <person name="Murat F."/>
            <person name="Staton S.E."/>
            <person name="Cottret L."/>
            <person name="Lelandais-Briere C."/>
            <person name="Owens G.L."/>
            <person name="Carrere S."/>
            <person name="Mayjonade B."/>
            <person name="Legrand L."/>
            <person name="Gill N."/>
            <person name="Kane N.C."/>
            <person name="Bowers J.E."/>
            <person name="Hubner S."/>
            <person name="Bellec A."/>
            <person name="Berard A."/>
            <person name="Berges H."/>
            <person name="Blanchet N."/>
            <person name="Boniface M.C."/>
            <person name="Brunel D."/>
            <person name="Catrice O."/>
            <person name="Chaidir N."/>
            <person name="Claudel C."/>
            <person name="Donnadieu C."/>
            <person name="Faraut T."/>
            <person name="Fievet G."/>
            <person name="Helmstetter N."/>
            <person name="King M."/>
            <person name="Knapp S.J."/>
            <person name="Lai Z."/>
            <person name="Le Paslier M.C."/>
            <person name="Lippi Y."/>
            <person name="Lorenzon L."/>
            <person name="Mandel J.R."/>
            <person name="Marage G."/>
            <person name="Marchand G."/>
            <person name="Marquand E."/>
            <person name="Bret-Mestries E."/>
            <person name="Morien E."/>
            <person name="Nambeesan S."/>
            <person name="Nguyen T."/>
            <person name="Pegot-Espagnet P."/>
            <person name="Pouilly N."/>
            <person name="Raftis F."/>
            <person name="Sallet E."/>
            <person name="Schiex T."/>
            <person name="Thomas J."/>
            <person name="Vandecasteele C."/>
            <person name="Vares D."/>
            <person name="Vear F."/>
            <person name="Vautrin S."/>
            <person name="Crespi M."/>
            <person name="Mangin B."/>
            <person name="Burke J.M."/>
            <person name="Salse J."/>
            <person name="Munos S."/>
            <person name="Vincourt P."/>
            <person name="Rieseberg L.H."/>
            <person name="Langlade N.B."/>
        </authorList>
    </citation>
    <scope>NUCLEOTIDE SEQUENCE</scope>
    <source>
        <tissue evidence="1">Leaves</tissue>
    </source>
</reference>
<accession>A0A9K3DZ98</accession>
<reference evidence="1" key="2">
    <citation type="submission" date="2020-06" db="EMBL/GenBank/DDBJ databases">
        <title>Helianthus annuus Genome sequencing and assembly Release 2.</title>
        <authorList>
            <person name="Gouzy J."/>
            <person name="Langlade N."/>
            <person name="Munos S."/>
        </authorList>
    </citation>
    <scope>NUCLEOTIDE SEQUENCE</scope>
    <source>
        <tissue evidence="1">Leaves</tissue>
    </source>
</reference>
<evidence type="ECO:0000313" key="2">
    <source>
        <dbReference type="Proteomes" id="UP000215914"/>
    </source>
</evidence>
<name>A0A9K3DZ98_HELAN</name>
<comment type="caution">
    <text evidence="1">The sequence shown here is derived from an EMBL/GenBank/DDBJ whole genome shotgun (WGS) entry which is preliminary data.</text>
</comment>
<dbReference type="PANTHER" id="PTHR34835">
    <property type="entry name" value="OS07G0283600 PROTEIN-RELATED"/>
    <property type="match status" value="1"/>
</dbReference>
<sequence length="205" mass="23658">MGFGRLLKFKVDGLPAKLVNYVVERFNPLDMEINLPCGKIKVDAKAIHKLIGIPRGGVHLSSLPKVEPKDEVVTKWRDRFSGRYVPPTKMVDMIETSDGEDNFNFRMDFLMCFVTLMIDFHKQGCLRPWILDRITSDMDFSKIDWCQFMLEKLKKCKNGWKSNDPNRPFTGALTILVLLYVDSEVRGYGCRLQYLSRDVLDEAKA</sequence>
<dbReference type="EMBL" id="MNCJ02000330">
    <property type="protein sequence ID" value="KAF5764002.1"/>
    <property type="molecule type" value="Genomic_DNA"/>
</dbReference>
<organism evidence="1 2">
    <name type="scientific">Helianthus annuus</name>
    <name type="common">Common sunflower</name>
    <dbReference type="NCBI Taxonomy" id="4232"/>
    <lineage>
        <taxon>Eukaryota</taxon>
        <taxon>Viridiplantae</taxon>
        <taxon>Streptophyta</taxon>
        <taxon>Embryophyta</taxon>
        <taxon>Tracheophyta</taxon>
        <taxon>Spermatophyta</taxon>
        <taxon>Magnoliopsida</taxon>
        <taxon>eudicotyledons</taxon>
        <taxon>Gunneridae</taxon>
        <taxon>Pentapetalae</taxon>
        <taxon>asterids</taxon>
        <taxon>campanulids</taxon>
        <taxon>Asterales</taxon>
        <taxon>Asteraceae</taxon>
        <taxon>Asteroideae</taxon>
        <taxon>Heliantheae alliance</taxon>
        <taxon>Heliantheae</taxon>
        <taxon>Helianthus</taxon>
    </lineage>
</organism>
<dbReference type="Proteomes" id="UP000215914">
    <property type="component" value="Unassembled WGS sequence"/>
</dbReference>
<proteinExistence type="predicted"/>
<dbReference type="AlphaFoldDB" id="A0A9K3DZ98"/>
<keyword evidence="2" id="KW-1185">Reference proteome</keyword>